<protein>
    <submittedName>
        <fullName evidence="2">Acyl carrier protein</fullName>
    </submittedName>
</protein>
<accession>A0ABW8J8E6</accession>
<sequence length="76" mass="8432">MKSILDILSGIRPEFDFSASQDYLADGMLDSFDMLALVSDLDSEFGIRIEGTQIVPENFCNLQAIRLLLGRYGVDA</sequence>
<gene>
    <name evidence="2" type="ORF">ISP25_15940</name>
</gene>
<keyword evidence="3" id="KW-1185">Reference proteome</keyword>
<proteinExistence type="predicted"/>
<dbReference type="InterPro" id="IPR036736">
    <property type="entry name" value="ACP-like_sf"/>
</dbReference>
<evidence type="ECO:0000313" key="2">
    <source>
        <dbReference type="EMBL" id="MFK2878563.1"/>
    </source>
</evidence>
<dbReference type="Gene3D" id="1.10.1200.10">
    <property type="entry name" value="ACP-like"/>
    <property type="match status" value="1"/>
</dbReference>
<dbReference type="SUPFAM" id="SSF47336">
    <property type="entry name" value="ACP-like"/>
    <property type="match status" value="1"/>
</dbReference>
<dbReference type="Proteomes" id="UP001620339">
    <property type="component" value="Unassembled WGS sequence"/>
</dbReference>
<dbReference type="InterPro" id="IPR009081">
    <property type="entry name" value="PP-bd_ACP"/>
</dbReference>
<comment type="caution">
    <text evidence="2">The sequence shown here is derived from an EMBL/GenBank/DDBJ whole genome shotgun (WGS) entry which is preliminary data.</text>
</comment>
<evidence type="ECO:0000313" key="3">
    <source>
        <dbReference type="Proteomes" id="UP001620339"/>
    </source>
</evidence>
<dbReference type="EMBL" id="JADIKK010000008">
    <property type="protein sequence ID" value="MFK2878563.1"/>
    <property type="molecule type" value="Genomic_DNA"/>
</dbReference>
<evidence type="ECO:0000259" key="1">
    <source>
        <dbReference type="PROSITE" id="PS50075"/>
    </source>
</evidence>
<organism evidence="2 3">
    <name type="scientific">Rhodanobacter hydrolyticus</name>
    <dbReference type="NCBI Taxonomy" id="2250595"/>
    <lineage>
        <taxon>Bacteria</taxon>
        <taxon>Pseudomonadati</taxon>
        <taxon>Pseudomonadota</taxon>
        <taxon>Gammaproteobacteria</taxon>
        <taxon>Lysobacterales</taxon>
        <taxon>Rhodanobacteraceae</taxon>
        <taxon>Rhodanobacter</taxon>
    </lineage>
</organism>
<reference evidence="2 3" key="1">
    <citation type="submission" date="2020-10" db="EMBL/GenBank/DDBJ databases">
        <title>Phylogeny of dyella-like bacteria.</title>
        <authorList>
            <person name="Fu J."/>
        </authorList>
    </citation>
    <scope>NUCLEOTIDE SEQUENCE [LARGE SCALE GENOMIC DNA]</scope>
    <source>
        <strain evidence="2 3">KACC 19113</strain>
    </source>
</reference>
<dbReference type="RefSeq" id="WP_192159561.1">
    <property type="nucleotide sequence ID" value="NZ_JADIKK010000008.1"/>
</dbReference>
<name>A0ABW8J8E6_9GAMM</name>
<feature type="domain" description="Carrier" evidence="1">
    <location>
        <begin position="1"/>
        <end position="73"/>
    </location>
</feature>
<dbReference type="PROSITE" id="PS50075">
    <property type="entry name" value="CARRIER"/>
    <property type="match status" value="1"/>
</dbReference>